<evidence type="ECO:0000256" key="6">
    <source>
        <dbReference type="ARBA" id="ARBA00023235"/>
    </source>
</evidence>
<accession>A0ABZ0FZX7</accession>
<sequence>MSRLKSWIMELKEYILKNECLEIHVCNLGGIIKNIFVRDCRWKLVDVVLGFDTLEQYIDPEYRKNYPYFGALIGRYGNRIKGGEITIDNKTHVLNKNEKENTLHGGTPGFDQRLWDAEQPDNEHLILHYTSPDGENGFPGTLDVTVRYSIENNVFRVIYEASCDQPTHVNLTQHPYFNLRPTDENIGNHELRLYTSHYLETTPDLIPTGTVLSTDKKHAFNFNKPLFLALQEDGLDDCYTFGDPIEPQLMAELSHPKNGITVTILSDYPGLQVYTGKYIDVANGKGGKHYGPYSGIALETQMLPDSPHHPCFPSTRLNPGERYLHKTIYSFNCISVEEDYEDETEG</sequence>
<evidence type="ECO:0000313" key="9">
    <source>
        <dbReference type="EMBL" id="WOF13908.1"/>
    </source>
</evidence>
<evidence type="ECO:0000256" key="3">
    <source>
        <dbReference type="ARBA" id="ARBA00006206"/>
    </source>
</evidence>
<keyword evidence="7 8" id="KW-0119">Carbohydrate metabolism</keyword>
<gene>
    <name evidence="9" type="ORF">F1644_17285</name>
</gene>
<evidence type="ECO:0000256" key="4">
    <source>
        <dbReference type="ARBA" id="ARBA00011245"/>
    </source>
</evidence>
<comment type="cofactor">
    <cofactor evidence="1">
        <name>Ca(2+)</name>
        <dbReference type="ChEBI" id="CHEBI:29108"/>
    </cofactor>
</comment>
<comment type="pathway">
    <text evidence="2 8">Carbohydrate metabolism; hexose metabolism.</text>
</comment>
<evidence type="ECO:0000256" key="5">
    <source>
        <dbReference type="ARBA" id="ARBA00022837"/>
    </source>
</evidence>
<dbReference type="InterPro" id="IPR014718">
    <property type="entry name" value="GH-type_carb-bd"/>
</dbReference>
<dbReference type="EMBL" id="CP043839">
    <property type="protein sequence ID" value="WOF13908.1"/>
    <property type="molecule type" value="Genomic_DNA"/>
</dbReference>
<dbReference type="Pfam" id="PF01263">
    <property type="entry name" value="Aldose_epim"/>
    <property type="match status" value="1"/>
</dbReference>
<dbReference type="InterPro" id="IPR008183">
    <property type="entry name" value="Aldose_1/G6P_1-epimerase"/>
</dbReference>
<comment type="similarity">
    <text evidence="3 8">Belongs to the aldose epimerase family.</text>
</comment>
<dbReference type="PIRSF" id="PIRSF005096">
    <property type="entry name" value="GALM"/>
    <property type="match status" value="1"/>
</dbReference>
<name>A0ABZ0FZX7_9BACT</name>
<dbReference type="PANTHER" id="PTHR10091">
    <property type="entry name" value="ALDOSE-1-EPIMERASE"/>
    <property type="match status" value="1"/>
</dbReference>
<dbReference type="CDD" id="cd09019">
    <property type="entry name" value="galactose_mutarotase_like"/>
    <property type="match status" value="1"/>
</dbReference>
<keyword evidence="6 8" id="KW-0413">Isomerase</keyword>
<dbReference type="InterPro" id="IPR047215">
    <property type="entry name" value="Galactose_mutarotase-like"/>
</dbReference>
<dbReference type="InterPro" id="IPR015443">
    <property type="entry name" value="Aldose_1-epimerase"/>
</dbReference>
<evidence type="ECO:0000313" key="10">
    <source>
        <dbReference type="Proteomes" id="UP001302374"/>
    </source>
</evidence>
<evidence type="ECO:0000256" key="1">
    <source>
        <dbReference type="ARBA" id="ARBA00001913"/>
    </source>
</evidence>
<dbReference type="SUPFAM" id="SSF74650">
    <property type="entry name" value="Galactose mutarotase-like"/>
    <property type="match status" value="1"/>
</dbReference>
<keyword evidence="5" id="KW-0106">Calcium</keyword>
<comment type="catalytic activity">
    <reaction evidence="8">
        <text>alpha-D-glucose = beta-D-glucose</text>
        <dbReference type="Rhea" id="RHEA:10264"/>
        <dbReference type="ChEBI" id="CHEBI:15903"/>
        <dbReference type="ChEBI" id="CHEBI:17925"/>
        <dbReference type="EC" id="5.1.3.3"/>
    </reaction>
</comment>
<evidence type="ECO:0000256" key="7">
    <source>
        <dbReference type="ARBA" id="ARBA00023277"/>
    </source>
</evidence>
<reference evidence="9 10" key="1">
    <citation type="submission" date="2019-09" db="EMBL/GenBank/DDBJ databases">
        <title>Butyricimonas paravirosa DSM 105722 (=214-4 = JCM 18677 = CCUG 65563).</title>
        <authorList>
            <person name="Le Roy T."/>
            <person name="Cani P.D."/>
        </authorList>
    </citation>
    <scope>NUCLEOTIDE SEQUENCE [LARGE SCALE GENOMIC DNA]</scope>
    <source>
        <strain evidence="9 10">DSM 105722</strain>
    </source>
</reference>
<comment type="subunit">
    <text evidence="4">Monomer.</text>
</comment>
<organism evidence="9 10">
    <name type="scientific">Butyricimonas paravirosa</name>
    <dbReference type="NCBI Taxonomy" id="1472417"/>
    <lineage>
        <taxon>Bacteria</taxon>
        <taxon>Pseudomonadati</taxon>
        <taxon>Bacteroidota</taxon>
        <taxon>Bacteroidia</taxon>
        <taxon>Bacteroidales</taxon>
        <taxon>Odoribacteraceae</taxon>
        <taxon>Butyricimonas</taxon>
    </lineage>
</organism>
<proteinExistence type="inferred from homology"/>
<dbReference type="InterPro" id="IPR011013">
    <property type="entry name" value="Gal_mutarotase_sf_dom"/>
</dbReference>
<dbReference type="Proteomes" id="UP001302374">
    <property type="component" value="Chromosome"/>
</dbReference>
<evidence type="ECO:0000256" key="2">
    <source>
        <dbReference type="ARBA" id="ARBA00005028"/>
    </source>
</evidence>
<protein>
    <recommendedName>
        <fullName evidence="8">Aldose 1-epimerase</fullName>
        <ecNumber evidence="8">5.1.3.3</ecNumber>
    </recommendedName>
</protein>
<dbReference type="Gene3D" id="2.70.98.10">
    <property type="match status" value="1"/>
</dbReference>
<dbReference type="EC" id="5.1.3.3" evidence="8"/>
<keyword evidence="10" id="KW-1185">Reference proteome</keyword>
<dbReference type="PANTHER" id="PTHR10091:SF0">
    <property type="entry name" value="GALACTOSE MUTAROTASE"/>
    <property type="match status" value="1"/>
</dbReference>
<evidence type="ECO:0000256" key="8">
    <source>
        <dbReference type="PIRNR" id="PIRNR005096"/>
    </source>
</evidence>